<keyword evidence="1" id="KW-0732">Signal</keyword>
<evidence type="ECO:0000256" key="1">
    <source>
        <dbReference type="SAM" id="SignalP"/>
    </source>
</evidence>
<comment type="caution">
    <text evidence="2">The sequence shown here is derived from an EMBL/GenBank/DDBJ whole genome shotgun (WGS) entry which is preliminary data.</text>
</comment>
<sequence length="243" mass="25718">MNWKTIPLTLSLSLALLCGVSPRADGGEVPNAIAAAGIDFDSPGEDAPYRTTGGASRGSGTCLSNSESLMAITPHSQIGLTAQGHPTLLVYVPSSSGNSLELIVAGDDGTEMVRKNLPLPIAPGIVSFSLTDADMPPLTIGKPYQWYVSLICDDLDRSVNPVVEGWVKRIELDANLSQKLAGETPAAYPALYAEAGIWQETIVTLFEQRLAQPNNPELKQTWEQLLRSVGLGSVSEAALSTSN</sequence>
<dbReference type="Pfam" id="PF06051">
    <property type="entry name" value="DUF928"/>
    <property type="match status" value="1"/>
</dbReference>
<dbReference type="EMBL" id="JADEXN010000230">
    <property type="protein sequence ID" value="MBE9041682.1"/>
    <property type="molecule type" value="Genomic_DNA"/>
</dbReference>
<evidence type="ECO:0000313" key="2">
    <source>
        <dbReference type="EMBL" id="MBE9041682.1"/>
    </source>
</evidence>
<dbReference type="AlphaFoldDB" id="A0A928VWT1"/>
<gene>
    <name evidence="2" type="ORF">IQ235_12915</name>
</gene>
<dbReference type="InterPro" id="IPR010328">
    <property type="entry name" value="DUF928"/>
</dbReference>
<proteinExistence type="predicted"/>
<accession>A0A928VWT1</accession>
<dbReference type="Proteomes" id="UP000621799">
    <property type="component" value="Unassembled WGS sequence"/>
</dbReference>
<dbReference type="RefSeq" id="WP_264321881.1">
    <property type="nucleotide sequence ID" value="NZ_JADEXN010000230.1"/>
</dbReference>
<organism evidence="2 3">
    <name type="scientific">Zarconia navalis LEGE 11467</name>
    <dbReference type="NCBI Taxonomy" id="1828826"/>
    <lineage>
        <taxon>Bacteria</taxon>
        <taxon>Bacillati</taxon>
        <taxon>Cyanobacteriota</taxon>
        <taxon>Cyanophyceae</taxon>
        <taxon>Oscillatoriophycideae</taxon>
        <taxon>Oscillatoriales</taxon>
        <taxon>Oscillatoriales incertae sedis</taxon>
        <taxon>Zarconia</taxon>
        <taxon>Zarconia navalis</taxon>
    </lineage>
</organism>
<feature type="chain" id="PRO_5037847960" evidence="1">
    <location>
        <begin position="27"/>
        <end position="243"/>
    </location>
</feature>
<feature type="signal peptide" evidence="1">
    <location>
        <begin position="1"/>
        <end position="26"/>
    </location>
</feature>
<evidence type="ECO:0000313" key="3">
    <source>
        <dbReference type="Proteomes" id="UP000621799"/>
    </source>
</evidence>
<protein>
    <submittedName>
        <fullName evidence="2">DUF928 domain-containing protein</fullName>
    </submittedName>
</protein>
<keyword evidence="3" id="KW-1185">Reference proteome</keyword>
<reference evidence="2" key="1">
    <citation type="submission" date="2020-10" db="EMBL/GenBank/DDBJ databases">
        <authorList>
            <person name="Castelo-Branco R."/>
            <person name="Eusebio N."/>
            <person name="Adriana R."/>
            <person name="Vieira A."/>
            <person name="Brugerolle De Fraissinette N."/>
            <person name="Rezende De Castro R."/>
            <person name="Schneider M.P."/>
            <person name="Vasconcelos V."/>
            <person name="Leao P.N."/>
        </authorList>
    </citation>
    <scope>NUCLEOTIDE SEQUENCE</scope>
    <source>
        <strain evidence="2">LEGE 11467</strain>
    </source>
</reference>
<name>A0A928VWT1_9CYAN</name>